<accession>A0A9W6SQ65</accession>
<evidence type="ECO:0000313" key="2">
    <source>
        <dbReference type="EMBL" id="GLZ80328.1"/>
    </source>
</evidence>
<feature type="transmembrane region" description="Helical" evidence="1">
    <location>
        <begin position="12"/>
        <end position="33"/>
    </location>
</feature>
<evidence type="ECO:0000313" key="3">
    <source>
        <dbReference type="Proteomes" id="UP001165079"/>
    </source>
</evidence>
<dbReference type="RefSeq" id="WP_285665486.1">
    <property type="nucleotide sequence ID" value="NZ_BSTX01000004.1"/>
</dbReference>
<dbReference type="EMBL" id="BSTX01000004">
    <property type="protein sequence ID" value="GLZ80328.1"/>
    <property type="molecule type" value="Genomic_DNA"/>
</dbReference>
<dbReference type="AlphaFoldDB" id="A0A9W6SQ65"/>
<organism evidence="2 3">
    <name type="scientific">Actinorhabdospora filicis</name>
    <dbReference type="NCBI Taxonomy" id="1785913"/>
    <lineage>
        <taxon>Bacteria</taxon>
        <taxon>Bacillati</taxon>
        <taxon>Actinomycetota</taxon>
        <taxon>Actinomycetes</taxon>
        <taxon>Micromonosporales</taxon>
        <taxon>Micromonosporaceae</taxon>
        <taxon>Actinorhabdospora</taxon>
    </lineage>
</organism>
<evidence type="ECO:0000256" key="1">
    <source>
        <dbReference type="SAM" id="Phobius"/>
    </source>
</evidence>
<proteinExistence type="predicted"/>
<reference evidence="2" key="1">
    <citation type="submission" date="2023-03" db="EMBL/GenBank/DDBJ databases">
        <title>Actinorhabdospora filicis NBRC 111898.</title>
        <authorList>
            <person name="Ichikawa N."/>
            <person name="Sato H."/>
            <person name="Tonouchi N."/>
        </authorList>
    </citation>
    <scope>NUCLEOTIDE SEQUENCE</scope>
    <source>
        <strain evidence="2">NBRC 111898</strain>
    </source>
</reference>
<keyword evidence="1" id="KW-1133">Transmembrane helix</keyword>
<feature type="transmembrane region" description="Helical" evidence="1">
    <location>
        <begin position="53"/>
        <end position="73"/>
    </location>
</feature>
<feature type="transmembrane region" description="Helical" evidence="1">
    <location>
        <begin position="191"/>
        <end position="210"/>
    </location>
</feature>
<comment type="caution">
    <text evidence="2">The sequence shown here is derived from an EMBL/GenBank/DDBJ whole genome shotgun (WGS) entry which is preliminary data.</text>
</comment>
<feature type="transmembrane region" description="Helical" evidence="1">
    <location>
        <begin position="150"/>
        <end position="171"/>
    </location>
</feature>
<feature type="transmembrane region" description="Helical" evidence="1">
    <location>
        <begin position="85"/>
        <end position="105"/>
    </location>
</feature>
<protein>
    <submittedName>
        <fullName evidence="2">Uncharacterized protein</fullName>
    </submittedName>
</protein>
<keyword evidence="3" id="KW-1185">Reference proteome</keyword>
<dbReference type="Pfam" id="PF10067">
    <property type="entry name" value="DUF2306"/>
    <property type="match status" value="1"/>
</dbReference>
<dbReference type="Proteomes" id="UP001165079">
    <property type="component" value="Unassembled WGS sequence"/>
</dbReference>
<keyword evidence="1" id="KW-0812">Transmembrane</keyword>
<sequence length="232" mass="26125">MTLSKRWWRRPWVAPMFVVMVAFLAFSLPPYLMGGSRLPLREGFAAHKILLDVHIGFGMIALIACGFQVWPWFRGKYPKAHKIMGRVYVLGGVLPAGLMALVVSVTALTGPVGRIGNVMLSLLWLFMTFRGYKSARRRQFGDHRRWMIRSFALCTSIVLNRVWIILLLIGLQPWLDTHYGGSMDALIGDAAQASIWLSWTVNLALAEWWLDKGKGKAREKRGAVRETVGAAN</sequence>
<gene>
    <name evidence="2" type="ORF">Afil01_51350</name>
</gene>
<dbReference type="InterPro" id="IPR018750">
    <property type="entry name" value="DUF2306_membrane"/>
</dbReference>
<keyword evidence="1" id="KW-0472">Membrane</keyword>
<feature type="transmembrane region" description="Helical" evidence="1">
    <location>
        <begin position="111"/>
        <end position="129"/>
    </location>
</feature>
<name>A0A9W6SQ65_9ACTN</name>